<sequence>MSETHLARNSSSRGSSTEGDSVEMEETLLRQAEPQTPVQPRNPVQPPEPVQAPQNLPDVQTVQRECLMSMKEMFDQFVSNLKHDQPVAQVVAAPSRAPIEKLSQHRAYTFAGTTEEKPEEAEYWLEKTTQIVTKQLACSEEHKLECAIALLANEALSWWETTTLTTPEGRVT</sequence>
<organism evidence="2 3">
    <name type="scientific">Hibiscus sabdariffa</name>
    <name type="common">roselle</name>
    <dbReference type="NCBI Taxonomy" id="183260"/>
    <lineage>
        <taxon>Eukaryota</taxon>
        <taxon>Viridiplantae</taxon>
        <taxon>Streptophyta</taxon>
        <taxon>Embryophyta</taxon>
        <taxon>Tracheophyta</taxon>
        <taxon>Spermatophyta</taxon>
        <taxon>Magnoliopsida</taxon>
        <taxon>eudicotyledons</taxon>
        <taxon>Gunneridae</taxon>
        <taxon>Pentapetalae</taxon>
        <taxon>rosids</taxon>
        <taxon>malvids</taxon>
        <taxon>Malvales</taxon>
        <taxon>Malvaceae</taxon>
        <taxon>Malvoideae</taxon>
        <taxon>Hibiscus</taxon>
    </lineage>
</organism>
<dbReference type="Proteomes" id="UP001396334">
    <property type="component" value="Unassembled WGS sequence"/>
</dbReference>
<evidence type="ECO:0000313" key="2">
    <source>
        <dbReference type="EMBL" id="KAK9033101.1"/>
    </source>
</evidence>
<keyword evidence="3" id="KW-1185">Reference proteome</keyword>
<accession>A0ABR2T6H6</accession>
<name>A0ABR2T6H6_9ROSI</name>
<dbReference type="EMBL" id="JBBPBN010000008">
    <property type="protein sequence ID" value="KAK9033101.1"/>
    <property type="molecule type" value="Genomic_DNA"/>
</dbReference>
<comment type="caution">
    <text evidence="2">The sequence shown here is derived from an EMBL/GenBank/DDBJ whole genome shotgun (WGS) entry which is preliminary data.</text>
</comment>
<evidence type="ECO:0000256" key="1">
    <source>
        <dbReference type="SAM" id="MobiDB-lite"/>
    </source>
</evidence>
<feature type="region of interest" description="Disordered" evidence="1">
    <location>
        <begin position="1"/>
        <end position="56"/>
    </location>
</feature>
<feature type="compositionally biased region" description="Low complexity" evidence="1">
    <location>
        <begin position="10"/>
        <end position="19"/>
    </location>
</feature>
<reference evidence="2 3" key="1">
    <citation type="journal article" date="2024" name="G3 (Bethesda)">
        <title>Genome assembly of Hibiscus sabdariffa L. provides insights into metabolisms of medicinal natural products.</title>
        <authorList>
            <person name="Kim T."/>
        </authorList>
    </citation>
    <scope>NUCLEOTIDE SEQUENCE [LARGE SCALE GENOMIC DNA]</scope>
    <source>
        <strain evidence="2">TK-2024</strain>
        <tissue evidence="2">Old leaves</tissue>
    </source>
</reference>
<proteinExistence type="predicted"/>
<gene>
    <name evidence="2" type="ORF">V6N11_018139</name>
</gene>
<protein>
    <submittedName>
        <fullName evidence="2">Uncharacterized protein</fullName>
    </submittedName>
</protein>
<evidence type="ECO:0000313" key="3">
    <source>
        <dbReference type="Proteomes" id="UP001396334"/>
    </source>
</evidence>